<organism evidence="1">
    <name type="scientific">viral metagenome</name>
    <dbReference type="NCBI Taxonomy" id="1070528"/>
    <lineage>
        <taxon>unclassified sequences</taxon>
        <taxon>metagenomes</taxon>
        <taxon>organismal metagenomes</taxon>
    </lineage>
</organism>
<sequence length="139" mass="16490">MIEVWFSYGEIRYSKPQILFLLAHKDLLERGYWVPRHDDSGYLGSSKGRAYKHEGYFVKPIVIIAELTTRLDATGDDGKLVIERYYLEVDELDLADKHRLDYWTVISRIDKAIKYCSGEYRKRLSYTAWQISRGIYQRQ</sequence>
<gene>
    <name evidence="1" type="ORF">MM415B03823_0010</name>
</gene>
<proteinExistence type="predicted"/>
<dbReference type="EMBL" id="MT143242">
    <property type="protein sequence ID" value="QJA94566.1"/>
    <property type="molecule type" value="Genomic_DNA"/>
</dbReference>
<protein>
    <submittedName>
        <fullName evidence="1">Uncharacterized protein</fullName>
    </submittedName>
</protein>
<evidence type="ECO:0000313" key="1">
    <source>
        <dbReference type="EMBL" id="QJA94566.1"/>
    </source>
</evidence>
<dbReference type="AlphaFoldDB" id="A0A6M3LH65"/>
<accession>A0A6M3LH65</accession>
<name>A0A6M3LH65_9ZZZZ</name>
<reference evidence="1" key="1">
    <citation type="submission" date="2020-03" db="EMBL/GenBank/DDBJ databases">
        <title>The deep terrestrial virosphere.</title>
        <authorList>
            <person name="Holmfeldt K."/>
            <person name="Nilsson E."/>
            <person name="Simone D."/>
            <person name="Lopez-Fernandez M."/>
            <person name="Wu X."/>
            <person name="de Brujin I."/>
            <person name="Lundin D."/>
            <person name="Andersson A."/>
            <person name="Bertilsson S."/>
            <person name="Dopson M."/>
        </authorList>
    </citation>
    <scope>NUCLEOTIDE SEQUENCE</scope>
    <source>
        <strain evidence="1">MM415B03823</strain>
    </source>
</reference>